<dbReference type="InParanoid" id="A0A136JAE4"/>
<dbReference type="Proteomes" id="UP000070501">
    <property type="component" value="Unassembled WGS sequence"/>
</dbReference>
<dbReference type="OrthoDB" id="506431at2759"/>
<keyword evidence="2" id="KW-0472">Membrane</keyword>
<dbReference type="SUPFAM" id="SSF54637">
    <property type="entry name" value="Thioesterase/thiol ester dehydrase-isomerase"/>
    <property type="match status" value="1"/>
</dbReference>
<feature type="transmembrane region" description="Helical" evidence="2">
    <location>
        <begin position="127"/>
        <end position="148"/>
    </location>
</feature>
<proteinExistence type="predicted"/>
<organism evidence="4 5">
    <name type="scientific">Microdochium bolleyi</name>
    <dbReference type="NCBI Taxonomy" id="196109"/>
    <lineage>
        <taxon>Eukaryota</taxon>
        <taxon>Fungi</taxon>
        <taxon>Dikarya</taxon>
        <taxon>Ascomycota</taxon>
        <taxon>Pezizomycotina</taxon>
        <taxon>Sordariomycetes</taxon>
        <taxon>Xylariomycetidae</taxon>
        <taxon>Xylariales</taxon>
        <taxon>Microdochiaceae</taxon>
        <taxon>Microdochium</taxon>
    </lineage>
</organism>
<accession>A0A136JAE4</accession>
<dbReference type="AlphaFoldDB" id="A0A136JAE4"/>
<dbReference type="Pfam" id="PF03061">
    <property type="entry name" value="4HBT"/>
    <property type="match status" value="1"/>
</dbReference>
<evidence type="ECO:0000256" key="2">
    <source>
        <dbReference type="SAM" id="Phobius"/>
    </source>
</evidence>
<reference evidence="5" key="1">
    <citation type="submission" date="2016-02" db="EMBL/GenBank/DDBJ databases">
        <title>Draft genome sequence of Microdochium bolleyi, a fungal endophyte of beachgrass.</title>
        <authorList>
            <consortium name="DOE Joint Genome Institute"/>
            <person name="David A.S."/>
            <person name="May G."/>
            <person name="Haridas S."/>
            <person name="Lim J."/>
            <person name="Wang M."/>
            <person name="Labutti K."/>
            <person name="Lipzen A."/>
            <person name="Barry K."/>
            <person name="Grigoriev I.V."/>
        </authorList>
    </citation>
    <scope>NUCLEOTIDE SEQUENCE [LARGE SCALE GENOMIC DNA]</scope>
    <source>
        <strain evidence="5">J235TASD1</strain>
    </source>
</reference>
<dbReference type="CDD" id="cd03443">
    <property type="entry name" value="PaaI_thioesterase"/>
    <property type="match status" value="1"/>
</dbReference>
<keyword evidence="5" id="KW-1185">Reference proteome</keyword>
<feature type="domain" description="Thioesterase" evidence="3">
    <location>
        <begin position="269"/>
        <end position="324"/>
    </location>
</feature>
<dbReference type="EMBL" id="KQ964247">
    <property type="protein sequence ID" value="KXJ94154.1"/>
    <property type="molecule type" value="Genomic_DNA"/>
</dbReference>
<name>A0A136JAE4_9PEZI</name>
<dbReference type="InterPro" id="IPR029069">
    <property type="entry name" value="HotDog_dom_sf"/>
</dbReference>
<evidence type="ECO:0000313" key="5">
    <source>
        <dbReference type="Proteomes" id="UP000070501"/>
    </source>
</evidence>
<dbReference type="PANTHER" id="PTHR47260:SF1">
    <property type="entry name" value="UPF0644 PROTEIN PB2B4.06"/>
    <property type="match status" value="1"/>
</dbReference>
<feature type="region of interest" description="Disordered" evidence="1">
    <location>
        <begin position="42"/>
        <end position="122"/>
    </location>
</feature>
<dbReference type="STRING" id="196109.A0A136JAE4"/>
<dbReference type="InterPro" id="IPR052061">
    <property type="entry name" value="PTE-AB_protein"/>
</dbReference>
<keyword evidence="2" id="KW-1133">Transmembrane helix</keyword>
<protein>
    <submittedName>
        <fullName evidence="4">HotDog domain-containing protein</fullName>
    </submittedName>
</protein>
<evidence type="ECO:0000313" key="4">
    <source>
        <dbReference type="EMBL" id="KXJ94154.1"/>
    </source>
</evidence>
<sequence length="377" mass="39731">MIVNCAALRAAAASGQPPLFRCHYAARLCASSRFSTVLTTTAPIPAPRHYHHRSRQPAPSGQQQQDQHVLLTTRSRRAAAAFSTTPTGRLEQQPIVPPTPPPPPPPHAELQRQQQQQESRRRTRRRILFGAAFLLLGSTLGSLVRAALAPPDLPEPGTDKDAYLLASIAEKARSLPLHKQLSADPAWEGWDAYGSSSSAKTPAEAFTGKGGAGGEAGAGAGSALSGPSLTSRTLAGARALAYQHVFHNAATGELVSIVYLGGSIAGWPGVVHGGAIATLLDETLGRCAVRLFPARTGVTANLELDYKAPTRSEGFYVIRTRPVAAAGDESGGDGKKGDRKRWVAGTLERLDGTVCVRAKALFVVPKGVKLAPIADNY</sequence>
<gene>
    <name evidence="4" type="ORF">Micbo1qcDRAFT_159167</name>
</gene>
<keyword evidence="2" id="KW-0812">Transmembrane</keyword>
<dbReference type="InterPro" id="IPR006683">
    <property type="entry name" value="Thioestr_dom"/>
</dbReference>
<feature type="compositionally biased region" description="Pro residues" evidence="1">
    <location>
        <begin position="95"/>
        <end position="107"/>
    </location>
</feature>
<evidence type="ECO:0000256" key="1">
    <source>
        <dbReference type="SAM" id="MobiDB-lite"/>
    </source>
</evidence>
<dbReference type="PANTHER" id="PTHR47260">
    <property type="entry name" value="UPF0644 PROTEIN PB2B4.06"/>
    <property type="match status" value="1"/>
</dbReference>
<dbReference type="Gene3D" id="3.10.129.10">
    <property type="entry name" value="Hotdog Thioesterase"/>
    <property type="match status" value="1"/>
</dbReference>
<evidence type="ECO:0000259" key="3">
    <source>
        <dbReference type="Pfam" id="PF03061"/>
    </source>
</evidence>